<sequence length="393" mass="41970">MTSSPSTSPFSGSPFVDFPPSSQPRQTAQQRVREQLYLEERAPWNLKPPAPFAGETAFEPSQVRRTRDYDSDDDDAVYRPDLVWTQPNPPASEAHLGHHAAKVLSSIPDSINSEASSLEKSTGTSGSTPRSFADFTDAHQDSAPFRASPSPRPAADEPRPADELSSAATLVGLSRPGARSSSTDAQVPKTPTTVITPMQADSSSAGACPTRDWSLKEELDNTPAHFYRGPLPPAQVLSHLSSPSISKNARLALTGKVGGYLQYFHFVGYSSASSFNTGSGKAKAVILGTSVASSITKERWQCRACHGFFTIPPDQVSNLGAHLYGTKKPWRVGCLDLRANDPAEAIVPPPRDGSGAIVRVRPDKPTSASRAPRGSTKPSSRGNEHPPSSSTLM</sequence>
<dbReference type="OrthoDB" id="3366097at2759"/>
<evidence type="ECO:0000256" key="1">
    <source>
        <dbReference type="SAM" id="MobiDB-lite"/>
    </source>
</evidence>
<evidence type="ECO:0000313" key="2">
    <source>
        <dbReference type="EMBL" id="KAE8244823.1"/>
    </source>
</evidence>
<keyword evidence="3" id="KW-1185">Reference proteome</keyword>
<reference evidence="2" key="2">
    <citation type="journal article" date="2019" name="IMA Fungus">
        <title>Genome sequencing and comparison of five Tilletia species to identify candidate genes for the detection of regulated species infecting wheat.</title>
        <authorList>
            <person name="Nguyen H.D.T."/>
            <person name="Sultana T."/>
            <person name="Kesanakurti P."/>
            <person name="Hambleton S."/>
        </authorList>
    </citation>
    <scope>NUCLEOTIDE SEQUENCE</scope>
    <source>
        <strain evidence="2">DAOMC 236416</strain>
    </source>
</reference>
<feature type="compositionally biased region" description="Polar residues" evidence="1">
    <location>
        <begin position="376"/>
        <end position="393"/>
    </location>
</feature>
<comment type="caution">
    <text evidence="2">The sequence shown here is derived from an EMBL/GenBank/DDBJ whole genome shotgun (WGS) entry which is preliminary data.</text>
</comment>
<dbReference type="EMBL" id="LWDF02000567">
    <property type="protein sequence ID" value="KAE8244823.1"/>
    <property type="molecule type" value="Genomic_DNA"/>
</dbReference>
<feature type="region of interest" description="Disordered" evidence="1">
    <location>
        <begin position="342"/>
        <end position="393"/>
    </location>
</feature>
<organism evidence="2 3">
    <name type="scientific">Tilletia indica</name>
    <dbReference type="NCBI Taxonomy" id="43049"/>
    <lineage>
        <taxon>Eukaryota</taxon>
        <taxon>Fungi</taxon>
        <taxon>Dikarya</taxon>
        <taxon>Basidiomycota</taxon>
        <taxon>Ustilaginomycotina</taxon>
        <taxon>Exobasidiomycetes</taxon>
        <taxon>Tilletiales</taxon>
        <taxon>Tilletiaceae</taxon>
        <taxon>Tilletia</taxon>
    </lineage>
</organism>
<protein>
    <submittedName>
        <fullName evidence="2">Uncharacterized protein</fullName>
    </submittedName>
</protein>
<dbReference type="AlphaFoldDB" id="A0A177TXI4"/>
<feature type="region of interest" description="Disordered" evidence="1">
    <location>
        <begin position="1"/>
        <end position="164"/>
    </location>
</feature>
<name>A0A177TXI4_9BASI</name>
<evidence type="ECO:0000313" key="3">
    <source>
        <dbReference type="Proteomes" id="UP000077521"/>
    </source>
</evidence>
<dbReference type="Proteomes" id="UP000077521">
    <property type="component" value="Unassembled WGS sequence"/>
</dbReference>
<feature type="compositionally biased region" description="Polar residues" evidence="1">
    <location>
        <begin position="107"/>
        <end position="130"/>
    </location>
</feature>
<proteinExistence type="predicted"/>
<gene>
    <name evidence="2" type="ORF">A4X13_0g6232</name>
</gene>
<accession>A0A177TXI4</accession>
<reference evidence="2" key="1">
    <citation type="submission" date="2016-04" db="EMBL/GenBank/DDBJ databases">
        <authorList>
            <person name="Nguyen H.D."/>
            <person name="Samba Siva P."/>
            <person name="Cullis J."/>
            <person name="Levesque C.A."/>
            <person name="Hambleton S."/>
        </authorList>
    </citation>
    <scope>NUCLEOTIDE SEQUENCE</scope>
    <source>
        <strain evidence="2">DAOMC 236416</strain>
    </source>
</reference>
<feature type="compositionally biased region" description="Basic and acidic residues" evidence="1">
    <location>
        <begin position="31"/>
        <end position="42"/>
    </location>
</feature>
<feature type="compositionally biased region" description="Low complexity" evidence="1">
    <location>
        <begin position="1"/>
        <end position="15"/>
    </location>
</feature>